<dbReference type="STRING" id="3469.A0A4Y7IJS3"/>
<dbReference type="Gramene" id="RZC49144">
    <property type="protein sequence ID" value="RZC49144"/>
    <property type="gene ID" value="C5167_017573"/>
</dbReference>
<dbReference type="InterPro" id="IPR053288">
    <property type="entry name" value="TGD_Bridge_Protein"/>
</dbReference>
<organism evidence="2 3">
    <name type="scientific">Papaver somniferum</name>
    <name type="common">Opium poppy</name>
    <dbReference type="NCBI Taxonomy" id="3469"/>
    <lineage>
        <taxon>Eukaryota</taxon>
        <taxon>Viridiplantae</taxon>
        <taxon>Streptophyta</taxon>
        <taxon>Embryophyta</taxon>
        <taxon>Tracheophyta</taxon>
        <taxon>Spermatophyta</taxon>
        <taxon>Magnoliopsida</taxon>
        <taxon>Ranunculales</taxon>
        <taxon>Papaveraceae</taxon>
        <taxon>Papaveroideae</taxon>
        <taxon>Papaver</taxon>
    </lineage>
</organism>
<keyword evidence="1" id="KW-1133">Transmembrane helix</keyword>
<evidence type="ECO:0000313" key="2">
    <source>
        <dbReference type="EMBL" id="RZC49144.1"/>
    </source>
</evidence>
<name>A0A4Y7IJS3_PAPSO</name>
<feature type="transmembrane region" description="Helical" evidence="1">
    <location>
        <begin position="41"/>
        <end position="61"/>
    </location>
</feature>
<proteinExistence type="predicted"/>
<dbReference type="Proteomes" id="UP000316621">
    <property type="component" value="Chromosome 2"/>
</dbReference>
<gene>
    <name evidence="2" type="ORF">C5167_017573</name>
</gene>
<keyword evidence="1" id="KW-0472">Membrane</keyword>
<protein>
    <submittedName>
        <fullName evidence="2">Uncharacterized protein</fullName>
    </submittedName>
</protein>
<sequence>MGEEEEIRVEEKIDNNLNNAKGFLWKLPVFKTKELGKLGPAFGLGVGCGVGFGVGFLGAGIRIGHFRKCPIVLPIRIGTDTRTSICATQIQRDRGQAAETRISSPSNGQIECLSLGIGPGLSSKLQLGVGFGAGCGVGIGFGYGMGKGVAQDDSGRHANLGRLSLENGKLPFRYTAD</sequence>
<dbReference type="PANTHER" id="PTHR34201:SF1">
    <property type="entry name" value="GLYCINE-RICH PROTEIN"/>
    <property type="match status" value="1"/>
</dbReference>
<keyword evidence="3" id="KW-1185">Reference proteome</keyword>
<dbReference type="AlphaFoldDB" id="A0A4Y7IJS3"/>
<evidence type="ECO:0000256" key="1">
    <source>
        <dbReference type="SAM" id="Phobius"/>
    </source>
</evidence>
<reference evidence="2 3" key="1">
    <citation type="journal article" date="2018" name="Science">
        <title>The opium poppy genome and morphinan production.</title>
        <authorList>
            <person name="Guo L."/>
            <person name="Winzer T."/>
            <person name="Yang X."/>
            <person name="Li Y."/>
            <person name="Ning Z."/>
            <person name="He Z."/>
            <person name="Teodor R."/>
            <person name="Lu Y."/>
            <person name="Bowser T.A."/>
            <person name="Graham I.A."/>
            <person name="Ye K."/>
        </authorList>
    </citation>
    <scope>NUCLEOTIDE SEQUENCE [LARGE SCALE GENOMIC DNA]</scope>
    <source>
        <strain evidence="3">cv. HN1</strain>
        <tissue evidence="2">Leaves</tissue>
    </source>
</reference>
<accession>A0A4Y7IJS3</accession>
<dbReference type="PANTHER" id="PTHR34201">
    <property type="entry name" value="GLYCINE-RICH PROTEIN"/>
    <property type="match status" value="1"/>
</dbReference>
<evidence type="ECO:0000313" key="3">
    <source>
        <dbReference type="Proteomes" id="UP000316621"/>
    </source>
</evidence>
<keyword evidence="1" id="KW-0812">Transmembrane</keyword>
<dbReference type="EMBL" id="CM010716">
    <property type="protein sequence ID" value="RZC49144.1"/>
    <property type="molecule type" value="Genomic_DNA"/>
</dbReference>